<evidence type="ECO:0000313" key="3">
    <source>
        <dbReference type="Proteomes" id="UP000623129"/>
    </source>
</evidence>
<accession>A0A833VJ32</accession>
<feature type="compositionally biased region" description="Acidic residues" evidence="1">
    <location>
        <begin position="86"/>
        <end position="95"/>
    </location>
</feature>
<feature type="compositionally biased region" description="Polar residues" evidence="1">
    <location>
        <begin position="1"/>
        <end position="12"/>
    </location>
</feature>
<dbReference type="AlphaFoldDB" id="A0A833VJ32"/>
<name>A0A833VJ32_9POAL</name>
<evidence type="ECO:0000256" key="1">
    <source>
        <dbReference type="SAM" id="MobiDB-lite"/>
    </source>
</evidence>
<keyword evidence="3" id="KW-1185">Reference proteome</keyword>
<gene>
    <name evidence="2" type="ORF">FCM35_KLT11025</name>
</gene>
<feature type="region of interest" description="Disordered" evidence="1">
    <location>
        <begin position="1"/>
        <end position="145"/>
    </location>
</feature>
<comment type="caution">
    <text evidence="2">The sequence shown here is derived from an EMBL/GenBank/DDBJ whole genome shotgun (WGS) entry which is preliminary data.</text>
</comment>
<protein>
    <submittedName>
        <fullName evidence="2">Uncharacterized protein</fullName>
    </submittedName>
</protein>
<reference evidence="2" key="1">
    <citation type="submission" date="2020-01" db="EMBL/GenBank/DDBJ databases">
        <title>Genome sequence of Kobresia littledalei, the first chromosome-level genome in the family Cyperaceae.</title>
        <authorList>
            <person name="Qu G."/>
        </authorList>
    </citation>
    <scope>NUCLEOTIDE SEQUENCE</scope>
    <source>
        <strain evidence="2">C.B.Clarke</strain>
        <tissue evidence="2">Leaf</tissue>
    </source>
</reference>
<evidence type="ECO:0000313" key="2">
    <source>
        <dbReference type="EMBL" id="KAF3324868.1"/>
    </source>
</evidence>
<sequence>MGNSSRASSPLDTTRRRGRKKKGRPSLLDLQKRSLRLQKQQEQESLKRKRRNPNPSPSNSNPYLRFPNSASGRRSTRRNPNPSSSDQEEDDEDDESTNRKEKKLRHVLDAASNSPDRTEREANCGAKATDGDAEPSEPGPTTPLPDKKLLIFVLDRLQKKDSYGVFSEPVDPEEVRMILSFFLFNGDMVIVFCFVL</sequence>
<dbReference type="OrthoDB" id="21449at2759"/>
<dbReference type="PANTHER" id="PTHR22881">
    <property type="entry name" value="BROMODOMAIN CONTAINING PROTEIN"/>
    <property type="match status" value="1"/>
</dbReference>
<dbReference type="InterPro" id="IPR051831">
    <property type="entry name" value="Bromodomain_contain_prot"/>
</dbReference>
<organism evidence="2 3">
    <name type="scientific">Carex littledalei</name>
    <dbReference type="NCBI Taxonomy" id="544730"/>
    <lineage>
        <taxon>Eukaryota</taxon>
        <taxon>Viridiplantae</taxon>
        <taxon>Streptophyta</taxon>
        <taxon>Embryophyta</taxon>
        <taxon>Tracheophyta</taxon>
        <taxon>Spermatophyta</taxon>
        <taxon>Magnoliopsida</taxon>
        <taxon>Liliopsida</taxon>
        <taxon>Poales</taxon>
        <taxon>Cyperaceae</taxon>
        <taxon>Cyperoideae</taxon>
        <taxon>Cariceae</taxon>
        <taxon>Carex</taxon>
        <taxon>Carex subgen. Euthyceras</taxon>
    </lineage>
</organism>
<dbReference type="EMBL" id="SWLB01000021">
    <property type="protein sequence ID" value="KAF3324868.1"/>
    <property type="molecule type" value="Genomic_DNA"/>
</dbReference>
<proteinExistence type="predicted"/>
<dbReference type="PANTHER" id="PTHR22881:SF27">
    <property type="entry name" value="BROMODOMAIN CONTAINING 7_9"/>
    <property type="match status" value="1"/>
</dbReference>
<dbReference type="Proteomes" id="UP000623129">
    <property type="component" value="Unassembled WGS sequence"/>
</dbReference>